<accession>A2A0E4</accession>
<evidence type="ECO:0000313" key="1">
    <source>
        <dbReference type="EMBL" id="EAY23899.1"/>
    </source>
</evidence>
<dbReference type="AlphaFoldDB" id="A2A0E4"/>
<evidence type="ECO:0000313" key="2">
    <source>
        <dbReference type="Proteomes" id="UP000004095"/>
    </source>
</evidence>
<protein>
    <submittedName>
        <fullName evidence="1">Uncharacterized protein</fullName>
    </submittedName>
</protein>
<proteinExistence type="predicted"/>
<organism evidence="1 2">
    <name type="scientific">Microscilla marina ATCC 23134</name>
    <dbReference type="NCBI Taxonomy" id="313606"/>
    <lineage>
        <taxon>Bacteria</taxon>
        <taxon>Pseudomonadati</taxon>
        <taxon>Bacteroidota</taxon>
        <taxon>Cytophagia</taxon>
        <taxon>Cytophagales</taxon>
        <taxon>Microscillaceae</taxon>
        <taxon>Microscilla</taxon>
    </lineage>
</organism>
<gene>
    <name evidence="1" type="ORF">M23134_01275</name>
</gene>
<sequence length="66" mass="7187">MYAYINDTPSQHMASSLSLFVGTLANAYNNSNETSTNNPNVLQVGTPPILQQEPGEKLLKGCIMMQ</sequence>
<comment type="caution">
    <text evidence="1">The sequence shown here is derived from an EMBL/GenBank/DDBJ whole genome shotgun (WGS) entry which is preliminary data.</text>
</comment>
<keyword evidence="2" id="KW-1185">Reference proteome</keyword>
<dbReference type="EMBL" id="AAWS01000099">
    <property type="protein sequence ID" value="EAY23899.1"/>
    <property type="molecule type" value="Genomic_DNA"/>
</dbReference>
<dbReference type="Proteomes" id="UP000004095">
    <property type="component" value="Unassembled WGS sequence"/>
</dbReference>
<reference evidence="1" key="1">
    <citation type="submission" date="2007-01" db="EMBL/GenBank/DDBJ databases">
        <authorList>
            <person name="Haygood M."/>
            <person name="Podell S."/>
            <person name="Anderson C."/>
            <person name="Hopkinson B."/>
            <person name="Roe K."/>
            <person name="Barbeau K."/>
            <person name="Gaasterland T."/>
            <person name="Ferriera S."/>
            <person name="Johnson J."/>
            <person name="Kravitz S."/>
            <person name="Beeson K."/>
            <person name="Sutton G."/>
            <person name="Rogers Y.-H."/>
            <person name="Friedman R."/>
            <person name="Frazier M."/>
            <person name="Venter J.C."/>
        </authorList>
    </citation>
    <scope>NUCLEOTIDE SEQUENCE [LARGE SCALE GENOMIC DNA]</scope>
    <source>
        <strain evidence="1">ATCC 23134</strain>
    </source>
</reference>
<name>A2A0E4_MICM2</name>